<keyword evidence="3" id="KW-1185">Reference proteome</keyword>
<reference evidence="2 3" key="1">
    <citation type="submission" date="2021-06" db="EMBL/GenBank/DDBJ databases">
        <authorList>
            <person name="Palmer J.M."/>
        </authorList>
    </citation>
    <scope>NUCLEOTIDE SEQUENCE [LARGE SCALE GENOMIC DNA]</scope>
    <source>
        <strain evidence="3">if_2019</strain>
        <tissue evidence="2">Muscle</tissue>
    </source>
</reference>
<name>A0ABV0SX18_9TELE</name>
<dbReference type="Proteomes" id="UP001482620">
    <property type="component" value="Unassembled WGS sequence"/>
</dbReference>
<feature type="compositionally biased region" description="Basic and acidic residues" evidence="1">
    <location>
        <begin position="68"/>
        <end position="93"/>
    </location>
</feature>
<comment type="caution">
    <text evidence="2">The sequence shown here is derived from an EMBL/GenBank/DDBJ whole genome shotgun (WGS) entry which is preliminary data.</text>
</comment>
<gene>
    <name evidence="2" type="ORF">ILYODFUR_006962</name>
</gene>
<protein>
    <submittedName>
        <fullName evidence="2">Uncharacterized protein</fullName>
    </submittedName>
</protein>
<evidence type="ECO:0000256" key="1">
    <source>
        <dbReference type="SAM" id="MobiDB-lite"/>
    </source>
</evidence>
<sequence length="93" mass="10782">MTGGNIMIVIGRHPRWFQFPALSPIFNPNDRQHTLERLFNRGRDSFHFLRYPKDGTEAGDAEPARTGGQDRQEVDEERRNKMQRDGAAEKLTK</sequence>
<accession>A0ABV0SX18</accession>
<proteinExistence type="predicted"/>
<feature type="region of interest" description="Disordered" evidence="1">
    <location>
        <begin position="50"/>
        <end position="93"/>
    </location>
</feature>
<evidence type="ECO:0000313" key="3">
    <source>
        <dbReference type="Proteomes" id="UP001482620"/>
    </source>
</evidence>
<dbReference type="EMBL" id="JAHRIQ010012023">
    <property type="protein sequence ID" value="MEQ2224391.1"/>
    <property type="molecule type" value="Genomic_DNA"/>
</dbReference>
<organism evidence="2 3">
    <name type="scientific">Ilyodon furcidens</name>
    <name type="common">goldbreast splitfin</name>
    <dbReference type="NCBI Taxonomy" id="33524"/>
    <lineage>
        <taxon>Eukaryota</taxon>
        <taxon>Metazoa</taxon>
        <taxon>Chordata</taxon>
        <taxon>Craniata</taxon>
        <taxon>Vertebrata</taxon>
        <taxon>Euteleostomi</taxon>
        <taxon>Actinopterygii</taxon>
        <taxon>Neopterygii</taxon>
        <taxon>Teleostei</taxon>
        <taxon>Neoteleostei</taxon>
        <taxon>Acanthomorphata</taxon>
        <taxon>Ovalentaria</taxon>
        <taxon>Atherinomorphae</taxon>
        <taxon>Cyprinodontiformes</taxon>
        <taxon>Goodeidae</taxon>
        <taxon>Ilyodon</taxon>
    </lineage>
</organism>
<evidence type="ECO:0000313" key="2">
    <source>
        <dbReference type="EMBL" id="MEQ2224391.1"/>
    </source>
</evidence>